<dbReference type="Gene3D" id="2.160.20.80">
    <property type="entry name" value="E3 ubiquitin-protein ligase SopA"/>
    <property type="match status" value="1"/>
</dbReference>
<dbReference type="EMBL" id="UGCD01000002">
    <property type="protein sequence ID" value="STI20393.1"/>
    <property type="molecule type" value="Genomic_DNA"/>
</dbReference>
<evidence type="ECO:0000313" key="2">
    <source>
        <dbReference type="EMBL" id="STI20393.1"/>
    </source>
</evidence>
<dbReference type="Pfam" id="PF13981">
    <property type="entry name" value="SopA"/>
    <property type="match status" value="1"/>
</dbReference>
<organism evidence="2 3">
    <name type="scientific">Escherichia coli</name>
    <dbReference type="NCBI Taxonomy" id="562"/>
    <lineage>
        <taxon>Bacteria</taxon>
        <taxon>Pseudomonadati</taxon>
        <taxon>Pseudomonadota</taxon>
        <taxon>Gammaproteobacteria</taxon>
        <taxon>Enterobacterales</taxon>
        <taxon>Enterobacteriaceae</taxon>
        <taxon>Escherichia</taxon>
    </lineage>
</organism>
<sequence>MKKIECACNFLMDKYAQGYIDLSDLDLTSCHFKGDVISKVSFLSSNLQHVTFECKEIGDCNFTTAIVDNVIFRCRRLHNVIFIKASGECVDFSKNILDTVDFSQSQLTQSNFREYQIRNSNFDNCYLYASHFTRAEFLSAKEISFIKSNMTAVMFDHVRISTGNFKDCITEQLELTIDYSDIFGNEDLDGYINNIIKMIDTLPDNAMILKSVLAVKLVMQLKILNIVNKNFIENMKKTFSHCPYIKDPIIRSYIHSGEDNKFDDFMRQHRFSKVDFDTQQMIHFINRFNMNKGLIDKNNNFFIQLIDQALRSTDDMIKANAWYLYKEWIRSDDVSPIFIETEEKLRTFNTNKLHETIIYLSCSPLSMMGLLWW</sequence>
<name>A0A376RRB2_ECOLX</name>
<dbReference type="InterPro" id="IPR051082">
    <property type="entry name" value="Pentapeptide-BTB/POZ_domain"/>
</dbReference>
<evidence type="ECO:0000259" key="1">
    <source>
        <dbReference type="Pfam" id="PF13981"/>
    </source>
</evidence>
<proteinExistence type="predicted"/>
<gene>
    <name evidence="2" type="ORF">NCTC10865_05799</name>
</gene>
<dbReference type="PANTHER" id="PTHR14136">
    <property type="entry name" value="BTB_POZ DOMAIN-CONTAINING PROTEIN KCTD9"/>
    <property type="match status" value="1"/>
</dbReference>
<reference evidence="2 3" key="1">
    <citation type="submission" date="2018-06" db="EMBL/GenBank/DDBJ databases">
        <authorList>
            <consortium name="Pathogen Informatics"/>
            <person name="Doyle S."/>
        </authorList>
    </citation>
    <scope>NUCLEOTIDE SEQUENCE [LARGE SCALE GENOMIC DNA]</scope>
    <source>
        <strain evidence="2 3">NCTC10865</strain>
    </source>
</reference>
<protein>
    <submittedName>
        <fullName evidence="2">Putative type III effector protein</fullName>
    </submittedName>
</protein>
<dbReference type="NCBIfam" id="NF007264">
    <property type="entry name" value="PRK09718.1"/>
    <property type="match status" value="1"/>
</dbReference>
<accession>A0A376RRB2</accession>
<feature type="domain" description="E3 ubiquitin ligase SopA-like central" evidence="1">
    <location>
        <begin position="209"/>
        <end position="341"/>
    </location>
</feature>
<dbReference type="Proteomes" id="UP000254159">
    <property type="component" value="Unassembled WGS sequence"/>
</dbReference>
<dbReference type="InterPro" id="IPR025726">
    <property type="entry name" value="SopA-like_central"/>
</dbReference>
<dbReference type="Gene3D" id="1.25.40.300">
    <property type="entry name" value="Putative secreted effector protein"/>
    <property type="match status" value="1"/>
</dbReference>
<dbReference type="AlphaFoldDB" id="A0A376RRB2"/>
<dbReference type="SUPFAM" id="SSF141571">
    <property type="entry name" value="Pentapeptide repeat-like"/>
    <property type="match status" value="1"/>
</dbReference>
<evidence type="ECO:0000313" key="3">
    <source>
        <dbReference type="Proteomes" id="UP000254159"/>
    </source>
</evidence>
<dbReference type="PANTHER" id="PTHR14136:SF17">
    <property type="entry name" value="BTB_POZ DOMAIN-CONTAINING PROTEIN KCTD9"/>
    <property type="match status" value="1"/>
</dbReference>